<evidence type="ECO:0000256" key="1">
    <source>
        <dbReference type="SAM" id="Phobius"/>
    </source>
</evidence>
<accession>A0A848NXP2</accession>
<gene>
    <name evidence="2" type="ORF">HGR00_04975</name>
</gene>
<comment type="caution">
    <text evidence="2">The sequence shown here is derived from an EMBL/GenBank/DDBJ whole genome shotgun (WGS) entry which is preliminary data.</text>
</comment>
<organism evidence="2 3">
    <name type="scientific">Ralstonia insidiosa</name>
    <dbReference type="NCBI Taxonomy" id="190721"/>
    <lineage>
        <taxon>Bacteria</taxon>
        <taxon>Pseudomonadati</taxon>
        <taxon>Pseudomonadota</taxon>
        <taxon>Betaproteobacteria</taxon>
        <taxon>Burkholderiales</taxon>
        <taxon>Burkholderiaceae</taxon>
        <taxon>Ralstonia</taxon>
    </lineage>
</organism>
<dbReference type="EMBL" id="JABBZM010000003">
    <property type="protein sequence ID" value="NMV37254.1"/>
    <property type="molecule type" value="Genomic_DNA"/>
</dbReference>
<dbReference type="Proteomes" id="UP000575469">
    <property type="component" value="Unassembled WGS sequence"/>
</dbReference>
<keyword evidence="1" id="KW-0812">Transmembrane</keyword>
<proteinExistence type="predicted"/>
<keyword evidence="1" id="KW-1133">Transmembrane helix</keyword>
<feature type="transmembrane region" description="Helical" evidence="1">
    <location>
        <begin position="15"/>
        <end position="46"/>
    </location>
</feature>
<protein>
    <submittedName>
        <fullName evidence="2">Uncharacterized protein</fullName>
    </submittedName>
</protein>
<dbReference type="RefSeq" id="WP_169339439.1">
    <property type="nucleotide sequence ID" value="NZ_JABBZM010000003.1"/>
</dbReference>
<evidence type="ECO:0000313" key="3">
    <source>
        <dbReference type="Proteomes" id="UP000575469"/>
    </source>
</evidence>
<evidence type="ECO:0000313" key="2">
    <source>
        <dbReference type="EMBL" id="NMV37254.1"/>
    </source>
</evidence>
<name>A0A848NXP2_9RALS</name>
<reference evidence="2 3" key="1">
    <citation type="submission" date="2020-04" db="EMBL/GenBank/DDBJ databases">
        <title>Ralstonia insidiosa genome sequencing and assembly.</title>
        <authorList>
            <person name="Martins R.C.R."/>
            <person name="Perdigao-Neto L.V."/>
            <person name="Levin A.S.S."/>
            <person name="Costa S.F."/>
        </authorList>
    </citation>
    <scope>NUCLEOTIDE SEQUENCE [LARGE SCALE GENOMIC DNA]</scope>
    <source>
        <strain evidence="2 3">5047</strain>
    </source>
</reference>
<keyword evidence="1" id="KW-0472">Membrane</keyword>
<dbReference type="AlphaFoldDB" id="A0A848NXP2"/>
<sequence length="63" mass="7040">MDSHQEQMILWIKTVIAWIAVLISGVTASQIMVWLTIALTATNLYLSILKIRQHKQPPGAPAE</sequence>